<feature type="transmembrane region" description="Helical" evidence="6">
    <location>
        <begin position="470"/>
        <end position="487"/>
    </location>
</feature>
<keyword evidence="5 6" id="KW-0472">Membrane</keyword>
<feature type="transmembrane region" description="Helical" evidence="6">
    <location>
        <begin position="78"/>
        <end position="97"/>
    </location>
</feature>
<evidence type="ECO:0000259" key="7">
    <source>
        <dbReference type="Pfam" id="PF01578"/>
    </source>
</evidence>
<dbReference type="PANTHER" id="PTHR30071">
    <property type="entry name" value="HEME EXPORTER PROTEIN C"/>
    <property type="match status" value="1"/>
</dbReference>
<evidence type="ECO:0000313" key="10">
    <source>
        <dbReference type="Proteomes" id="UP001176806"/>
    </source>
</evidence>
<feature type="transmembrane region" description="Helical" evidence="6">
    <location>
        <begin position="834"/>
        <end position="853"/>
    </location>
</feature>
<feature type="transmembrane region" description="Helical" evidence="6">
    <location>
        <begin position="873"/>
        <end position="896"/>
    </location>
</feature>
<feature type="transmembrane region" description="Helical" evidence="6">
    <location>
        <begin position="917"/>
        <end position="941"/>
    </location>
</feature>
<evidence type="ECO:0000256" key="6">
    <source>
        <dbReference type="SAM" id="Phobius"/>
    </source>
</evidence>
<evidence type="ECO:0000256" key="2">
    <source>
        <dbReference type="ARBA" id="ARBA00022692"/>
    </source>
</evidence>
<keyword evidence="3" id="KW-0201">Cytochrome c-type biogenesis</keyword>
<feature type="transmembrane region" description="Helical" evidence="6">
    <location>
        <begin position="1017"/>
        <end position="1039"/>
    </location>
</feature>
<feature type="transmembrane region" description="Helical" evidence="6">
    <location>
        <begin position="956"/>
        <end position="974"/>
    </location>
</feature>
<dbReference type="RefSeq" id="WP_303302342.1">
    <property type="nucleotide sequence ID" value="NZ_BAABDA010000035.1"/>
</dbReference>
<dbReference type="EMBL" id="JAUOEL010000004">
    <property type="protein sequence ID" value="MDO5975174.1"/>
    <property type="molecule type" value="Genomic_DNA"/>
</dbReference>
<evidence type="ECO:0000313" key="9">
    <source>
        <dbReference type="EMBL" id="MDO5975174.1"/>
    </source>
</evidence>
<feature type="transmembrane region" description="Helical" evidence="6">
    <location>
        <begin position="744"/>
        <end position="766"/>
    </location>
</feature>
<dbReference type="InterPro" id="IPR045062">
    <property type="entry name" value="Cyt_c_biogenesis_CcsA/CcmC"/>
</dbReference>
<accession>A0ABT8WQA3</accession>
<organism evidence="9 10">
    <name type="scientific">Flavivirga jejuensis</name>
    <dbReference type="NCBI Taxonomy" id="870487"/>
    <lineage>
        <taxon>Bacteria</taxon>
        <taxon>Pseudomonadati</taxon>
        <taxon>Bacteroidota</taxon>
        <taxon>Flavobacteriia</taxon>
        <taxon>Flavobacteriales</taxon>
        <taxon>Flavobacteriaceae</taxon>
        <taxon>Flavivirga</taxon>
    </lineage>
</organism>
<sequence>MQKLYKLFSSSSLALLLLLIFAIAMAVATFIENDYGIATAWVSIYDAWWFEVVMLGLAICFMANIFKYKLLRKEKWATLLFHVAFIVIILGAAITRYTSYGGIMRIREGASSNIVISDTNFLSVTITDGTTTKTVKEKLAFTPISDNDFTLKTSFNDTPVVISYNKFIADAVPEVVHDDDLGEPLLEMVVTVGNGRNTVYLKKGEIEKIGEHQHEIGFNSNKEGIINIIEKDGAFSLKAPHDLDFFIMSSQQAGKIVKDSLQPITLRTLYRDGDISFVPLVYHEKGTFQLKSVSEKPKDNDKTKDDALIVNVSIDGEEQAVNILYREGFLPTHHNIEIKGKKIVLSYGAAAIKTPFSIQLDDFQLERYPGSSSPSAYASEVTILDNDKKIPFRIFMNNVLDHKGYRFFQASYDTDEKGTVLSVNHDRLGTFVTYLGYLLMMVGMFFTLFGKTSRFKFINKKLKQLKKKPITAVFLLLFGLTTGFAQTPTDSLTLAVEKALEDQEIDKNHADFFGRLLVQDLDGRIKPINTLASEFLRKISRKSKFIYPLADKKIVLDANQTFLSMHMLPQIWQNVPIIKADFGKIGKLFDSIPKGKNKLIAFANLLDKKGVYLLTNQVEEANKKKPSERNEFDKEVLKIDERFNILYSVFIGNYLKIFPNKNDKNNTWFSYTHHFKDFSEEDALFAKTIIPTYFKDIATKNYESAHEKLMYIKKYQDVLGAEVIPTPERIEAELWYNKANINFWLFQVFFTLGFILLVLAIVRMFTQKKWLEIFNNTVIILTLVSFLCFTGNILLRWYVAQHAPWSNGYEMLIFVAWVLVLCGLITFRKSDFSLPLATLFSGALLFVSYLDWLSPEITNLMPVLKSYWLKIHVATIVSSYAPLALSAILGLMALLLQIFKTPKIKDIIEIKIKELSYINEIAMTIGLFVLAVGTFLGGIWANESWGRYWAWDPKETWALISIIVYAIVLHLRFIPKLNNNYVLNVASMFAFWSIIMTSFGVNYYLSGLHSYAAGDPLPIPTFVYVLAAFMIIVAVVAAFRNKDKKIVSEK</sequence>
<evidence type="ECO:0000256" key="1">
    <source>
        <dbReference type="ARBA" id="ARBA00004141"/>
    </source>
</evidence>
<keyword evidence="2 6" id="KW-0812">Transmembrane</keyword>
<dbReference type="InterPro" id="IPR007816">
    <property type="entry name" value="ResB-like_domain"/>
</dbReference>
<feature type="transmembrane region" description="Helical" evidence="6">
    <location>
        <begin position="811"/>
        <end position="827"/>
    </location>
</feature>
<feature type="transmembrane region" description="Helical" evidence="6">
    <location>
        <begin position="47"/>
        <end position="66"/>
    </location>
</feature>
<comment type="subcellular location">
    <subcellularLocation>
        <location evidence="1">Membrane</location>
        <topology evidence="1">Multi-pass membrane protein</topology>
    </subcellularLocation>
</comment>
<evidence type="ECO:0000256" key="5">
    <source>
        <dbReference type="ARBA" id="ARBA00023136"/>
    </source>
</evidence>
<feature type="domain" description="ResB-like" evidence="8">
    <location>
        <begin position="347"/>
        <end position="419"/>
    </location>
</feature>
<feature type="transmembrane region" description="Helical" evidence="6">
    <location>
        <begin position="431"/>
        <end position="449"/>
    </location>
</feature>
<feature type="transmembrane region" description="Helical" evidence="6">
    <location>
        <begin position="778"/>
        <end position="799"/>
    </location>
</feature>
<proteinExistence type="predicted"/>
<comment type="caution">
    <text evidence="9">The sequence shown here is derived from an EMBL/GenBank/DDBJ whole genome shotgun (WGS) entry which is preliminary data.</text>
</comment>
<keyword evidence="4 6" id="KW-1133">Transmembrane helix</keyword>
<dbReference type="PANTHER" id="PTHR30071:SF1">
    <property type="entry name" value="CYTOCHROME B_B6 PROTEIN-RELATED"/>
    <property type="match status" value="1"/>
</dbReference>
<evidence type="ECO:0000256" key="3">
    <source>
        <dbReference type="ARBA" id="ARBA00022748"/>
    </source>
</evidence>
<evidence type="ECO:0000259" key="8">
    <source>
        <dbReference type="Pfam" id="PF05140"/>
    </source>
</evidence>
<keyword evidence="10" id="KW-1185">Reference proteome</keyword>
<feature type="domain" description="Cytochrome c assembly protein" evidence="7">
    <location>
        <begin position="805"/>
        <end position="1009"/>
    </location>
</feature>
<protein>
    <submittedName>
        <fullName evidence="9">Cytochrome c biogenesis protein CcsA</fullName>
    </submittedName>
</protein>
<name>A0ABT8WQA3_9FLAO</name>
<dbReference type="Pfam" id="PF01578">
    <property type="entry name" value="Cytochrom_C_asm"/>
    <property type="match status" value="1"/>
</dbReference>
<dbReference type="Pfam" id="PF05140">
    <property type="entry name" value="ResB"/>
    <property type="match status" value="1"/>
</dbReference>
<evidence type="ECO:0000256" key="4">
    <source>
        <dbReference type="ARBA" id="ARBA00022989"/>
    </source>
</evidence>
<gene>
    <name evidence="9" type="primary">ccsA</name>
    <name evidence="9" type="ORF">Q4Q40_13330</name>
</gene>
<dbReference type="InterPro" id="IPR002541">
    <property type="entry name" value="Cyt_c_assembly"/>
</dbReference>
<feature type="transmembrane region" description="Helical" evidence="6">
    <location>
        <begin position="981"/>
        <end position="1005"/>
    </location>
</feature>
<reference evidence="9" key="1">
    <citation type="submission" date="2023-07" db="EMBL/GenBank/DDBJ databases">
        <title>Two novel species in the genus Flavivirga.</title>
        <authorList>
            <person name="Kwon K."/>
        </authorList>
    </citation>
    <scope>NUCLEOTIDE SEQUENCE</scope>
    <source>
        <strain evidence="9">KACC 14158</strain>
    </source>
</reference>
<dbReference type="Proteomes" id="UP001176806">
    <property type="component" value="Unassembled WGS sequence"/>
</dbReference>